<dbReference type="InterPro" id="IPR018252">
    <property type="entry name" value="Annexin_repeat_CS"/>
</dbReference>
<accession>A0A336M3A6</accession>
<dbReference type="PRINTS" id="PR00196">
    <property type="entry name" value="ANNEXIN"/>
</dbReference>
<organism evidence="9">
    <name type="scientific">Culicoides sonorensis</name>
    <name type="common">Biting midge</name>
    <dbReference type="NCBI Taxonomy" id="179676"/>
    <lineage>
        <taxon>Eukaryota</taxon>
        <taxon>Metazoa</taxon>
        <taxon>Ecdysozoa</taxon>
        <taxon>Arthropoda</taxon>
        <taxon>Hexapoda</taxon>
        <taxon>Insecta</taxon>
        <taxon>Pterygota</taxon>
        <taxon>Neoptera</taxon>
        <taxon>Endopterygota</taxon>
        <taxon>Diptera</taxon>
        <taxon>Nematocera</taxon>
        <taxon>Chironomoidea</taxon>
        <taxon>Ceratopogonidae</taxon>
        <taxon>Ceratopogoninae</taxon>
        <taxon>Culicoides</taxon>
        <taxon>Monoculicoides</taxon>
    </lineage>
</organism>
<dbReference type="Pfam" id="PF00191">
    <property type="entry name" value="Annexin"/>
    <property type="match status" value="8"/>
</dbReference>
<dbReference type="GO" id="GO:0012506">
    <property type="term" value="C:vesicle membrane"/>
    <property type="evidence" value="ECO:0007669"/>
    <property type="project" value="TreeGrafter"/>
</dbReference>
<evidence type="ECO:0000256" key="1">
    <source>
        <dbReference type="ARBA" id="ARBA00007831"/>
    </source>
</evidence>
<protein>
    <recommendedName>
        <fullName evidence="6">Annexin</fullName>
    </recommendedName>
</protein>
<feature type="region of interest" description="Disordered" evidence="7">
    <location>
        <begin position="367"/>
        <end position="405"/>
    </location>
</feature>
<dbReference type="FunFam" id="1.10.220.10:FF:000002">
    <property type="entry name" value="Annexin"/>
    <property type="match status" value="1"/>
</dbReference>
<dbReference type="AlphaFoldDB" id="A0A336M3A6"/>
<dbReference type="VEuPathDB" id="VectorBase:CSON008932"/>
<evidence type="ECO:0000256" key="3">
    <source>
        <dbReference type="ARBA" id="ARBA00022837"/>
    </source>
</evidence>
<dbReference type="SMART" id="SM00335">
    <property type="entry name" value="ANX"/>
    <property type="match status" value="8"/>
</dbReference>
<proteinExistence type="inferred from homology"/>
<evidence type="ECO:0000256" key="2">
    <source>
        <dbReference type="ARBA" id="ARBA00022737"/>
    </source>
</evidence>
<evidence type="ECO:0000256" key="4">
    <source>
        <dbReference type="ARBA" id="ARBA00023216"/>
    </source>
</evidence>
<dbReference type="GO" id="GO:0005737">
    <property type="term" value="C:cytoplasm"/>
    <property type="evidence" value="ECO:0007669"/>
    <property type="project" value="TreeGrafter"/>
</dbReference>
<evidence type="ECO:0000313" key="8">
    <source>
        <dbReference type="EMBL" id="SSX03053.1"/>
    </source>
</evidence>
<dbReference type="PANTHER" id="PTHR10502">
    <property type="entry name" value="ANNEXIN"/>
    <property type="match status" value="1"/>
</dbReference>
<gene>
    <name evidence="9" type="primary">CSON008932</name>
</gene>
<reference evidence="8" key="1">
    <citation type="submission" date="2018-04" db="EMBL/GenBank/DDBJ databases">
        <authorList>
            <person name="Go L.Y."/>
            <person name="Mitchell J.A."/>
        </authorList>
    </citation>
    <scope>NUCLEOTIDE SEQUENCE</scope>
    <source>
        <tissue evidence="8">Whole organism</tissue>
    </source>
</reference>
<dbReference type="EMBL" id="UFQT01000344">
    <property type="protein sequence ID" value="SSX23419.1"/>
    <property type="molecule type" value="Genomic_DNA"/>
</dbReference>
<comment type="similarity">
    <text evidence="1 6">Belongs to the annexin family.</text>
</comment>
<dbReference type="GO" id="GO:0005509">
    <property type="term" value="F:calcium ion binding"/>
    <property type="evidence" value="ECO:0007669"/>
    <property type="project" value="InterPro"/>
</dbReference>
<evidence type="ECO:0000256" key="5">
    <source>
        <dbReference type="ARBA" id="ARBA00023302"/>
    </source>
</evidence>
<dbReference type="GO" id="GO:0032509">
    <property type="term" value="P:endosome transport via multivesicular body sorting pathway"/>
    <property type="evidence" value="ECO:0007669"/>
    <property type="project" value="TreeGrafter"/>
</dbReference>
<feature type="compositionally biased region" description="Low complexity" evidence="7">
    <location>
        <begin position="369"/>
        <end position="399"/>
    </location>
</feature>
<comment type="domain">
    <text evidence="6">A pair of annexin repeats may form one binding site for calcium and phospholipid.</text>
</comment>
<keyword evidence="2 6" id="KW-0677">Repeat</keyword>
<dbReference type="InterPro" id="IPR018502">
    <property type="entry name" value="Annexin_repeat"/>
</dbReference>
<evidence type="ECO:0000313" key="9">
    <source>
        <dbReference type="EMBL" id="SSX23419.1"/>
    </source>
</evidence>
<dbReference type="GO" id="GO:0005886">
    <property type="term" value="C:plasma membrane"/>
    <property type="evidence" value="ECO:0007669"/>
    <property type="project" value="TreeGrafter"/>
</dbReference>
<dbReference type="FunFam" id="1.10.220.10:FF:000010">
    <property type="entry name" value="Annexin"/>
    <property type="match status" value="1"/>
</dbReference>
<dbReference type="InterPro" id="IPR001464">
    <property type="entry name" value="Annexin"/>
</dbReference>
<reference evidence="9" key="2">
    <citation type="submission" date="2018-07" db="EMBL/GenBank/DDBJ databases">
        <authorList>
            <person name="Quirk P.G."/>
            <person name="Krulwich T.A."/>
        </authorList>
    </citation>
    <scope>NUCLEOTIDE SEQUENCE</scope>
</reference>
<dbReference type="PROSITE" id="PS00223">
    <property type="entry name" value="ANNEXIN_1"/>
    <property type="match status" value="2"/>
</dbReference>
<dbReference type="GO" id="GO:0005544">
    <property type="term" value="F:calcium-dependent phospholipid binding"/>
    <property type="evidence" value="ECO:0007669"/>
    <property type="project" value="UniProtKB-KW"/>
</dbReference>
<dbReference type="InterPro" id="IPR037104">
    <property type="entry name" value="Annexin_sf"/>
</dbReference>
<keyword evidence="4 6" id="KW-0041">Annexin</keyword>
<dbReference type="GO" id="GO:0005634">
    <property type="term" value="C:nucleus"/>
    <property type="evidence" value="ECO:0007669"/>
    <property type="project" value="TreeGrafter"/>
</dbReference>
<dbReference type="EMBL" id="UFQS01000344">
    <property type="protein sequence ID" value="SSX03053.1"/>
    <property type="molecule type" value="Genomic_DNA"/>
</dbReference>
<dbReference type="SUPFAM" id="SSF47874">
    <property type="entry name" value="Annexin"/>
    <property type="match status" value="2"/>
</dbReference>
<name>A0A336M3A6_CULSO</name>
<sequence length="719" mass="81981">MSSADYYPFRCTPSVYPADPFDANEDAATLRKAMKGLGTDEKAIIEVLARRGIVQRIEIANAFKTQYGKDLQSNLKSELGGKFEDVILALMTPLPQFYAKELHDAVAGLGTDEEALIEILCTLSNYGIKTIAEFYEQMYNKSLEEDLKGDTSGAFKHLCVSLVQGNRDENTGVDEGAAQADAQALFEAGEGQWGTETSVFNQILVTRSYQQLRQIFVEYEKLAGHDIEKAIKREFTGNVEKGFLSIVKCVKSKVDYFAERLHDSMAGLGTKDKTLIRIVVSRSEIDLGDIKEAFQARYGKSLESWIKVQRYIWRLQEVPAHFSRCIKKLSNYFSFPFFFLEEKKTKQYLEKSRMYLKPCVLRQVKDASSHSSSPPQFGGSHSSSPPQFGGSSPIQPGGQRNIPTVIPERPFNPTATCAILKTALQGVGRDSETIMKILANHTRDQRYELAATYKALYGKDLVQEIMREYDGKLQDVIQYLFWPTEQMYAREFREATRGFGTNEEALIEMCVSLDGQELRKISSAYQQMYEKKLEKDIRDDTSGFFQELLITLLEGRQPDTAPYPTQVPRNTAEALKNLNKWDNQKDTIRDIFCKRSFAELRQTFEEYEKLSGQTIETAIENNFKKDVKTTLLAIVKCARNRNEYFAETLSKAIPNVGVKHDILHRIIVGRCEIDLGNIKEVFYSKYNKSIDTWLKHILEGYYWDLMVQLAGYQPNFFTN</sequence>
<dbReference type="PANTHER" id="PTHR10502:SF233">
    <property type="entry name" value="ANNEXIN B9"/>
    <property type="match status" value="1"/>
</dbReference>
<keyword evidence="3 6" id="KW-0106">Calcium</keyword>
<dbReference type="FunFam" id="1.10.220.10:FF:000001">
    <property type="entry name" value="Annexin"/>
    <property type="match status" value="1"/>
</dbReference>
<keyword evidence="5 6" id="KW-0111">Calcium/phospholipid-binding</keyword>
<evidence type="ECO:0000256" key="7">
    <source>
        <dbReference type="SAM" id="MobiDB-lite"/>
    </source>
</evidence>
<dbReference type="FunFam" id="1.10.220.10:FF:000004">
    <property type="entry name" value="Annexin"/>
    <property type="match status" value="1"/>
</dbReference>
<evidence type="ECO:0000256" key="6">
    <source>
        <dbReference type="RuleBase" id="RU003540"/>
    </source>
</evidence>
<dbReference type="GO" id="GO:0001786">
    <property type="term" value="F:phosphatidylserine binding"/>
    <property type="evidence" value="ECO:0007669"/>
    <property type="project" value="TreeGrafter"/>
</dbReference>
<dbReference type="Gene3D" id="1.10.220.10">
    <property type="entry name" value="Annexin"/>
    <property type="match status" value="8"/>
</dbReference>
<dbReference type="PROSITE" id="PS51897">
    <property type="entry name" value="ANNEXIN_2"/>
    <property type="match status" value="8"/>
</dbReference>